<evidence type="ECO:0000313" key="2">
    <source>
        <dbReference type="EMBL" id="GAA1700188.1"/>
    </source>
</evidence>
<comment type="caution">
    <text evidence="2">The sequence shown here is derived from an EMBL/GenBank/DDBJ whole genome shotgun (WGS) entry which is preliminary data.</text>
</comment>
<reference evidence="2 3" key="1">
    <citation type="journal article" date="2019" name="Int. J. Syst. Evol. Microbiol.">
        <title>The Global Catalogue of Microorganisms (GCM) 10K type strain sequencing project: providing services to taxonomists for standard genome sequencing and annotation.</title>
        <authorList>
            <consortium name="The Broad Institute Genomics Platform"/>
            <consortium name="The Broad Institute Genome Sequencing Center for Infectious Disease"/>
            <person name="Wu L."/>
            <person name="Ma J."/>
        </authorList>
    </citation>
    <scope>NUCLEOTIDE SEQUENCE [LARGE SCALE GENOMIC DNA]</scope>
    <source>
        <strain evidence="2 3">JCM 16002</strain>
    </source>
</reference>
<dbReference type="Pfam" id="PF01451">
    <property type="entry name" value="LMWPc"/>
    <property type="match status" value="1"/>
</dbReference>
<keyword evidence="3" id="KW-1185">Reference proteome</keyword>
<organism evidence="2 3">
    <name type="scientific">Dietzia cercidiphylli</name>
    <dbReference type="NCBI Taxonomy" id="498199"/>
    <lineage>
        <taxon>Bacteria</taxon>
        <taxon>Bacillati</taxon>
        <taxon>Actinomycetota</taxon>
        <taxon>Actinomycetes</taxon>
        <taxon>Mycobacteriales</taxon>
        <taxon>Dietziaceae</taxon>
        <taxon>Dietzia</taxon>
    </lineage>
</organism>
<protein>
    <recommendedName>
        <fullName evidence="1">Phosphotyrosine protein phosphatase I domain-containing protein</fullName>
    </recommendedName>
</protein>
<dbReference type="Proteomes" id="UP001500383">
    <property type="component" value="Unassembled WGS sequence"/>
</dbReference>
<sequence length="173" mass="18461">MAISVMTVCTGNMCRSPLAERLLSVRAAHAGVDVVADSAGTRAVNGVAIHPETRRVLGAHGGDAEGFASRLLTPRLLQGHDLVLTATRAHRDAVQEMAPLMWKKTYTLLEAAHLADADRALTLAGLARARLGVDTDDPAWDIEDPIGREPEVFDRTGAQISHAVDSIVDLLAR</sequence>
<dbReference type="RefSeq" id="WP_182658334.1">
    <property type="nucleotide sequence ID" value="NZ_BAAAQG010000003.1"/>
</dbReference>
<dbReference type="SUPFAM" id="SSF52788">
    <property type="entry name" value="Phosphotyrosine protein phosphatases I"/>
    <property type="match status" value="1"/>
</dbReference>
<evidence type="ECO:0000259" key="1">
    <source>
        <dbReference type="SMART" id="SM00226"/>
    </source>
</evidence>
<evidence type="ECO:0000313" key="3">
    <source>
        <dbReference type="Proteomes" id="UP001500383"/>
    </source>
</evidence>
<name>A0ABN2I7Y1_9ACTN</name>
<feature type="domain" description="Phosphotyrosine protein phosphatase I" evidence="1">
    <location>
        <begin position="3"/>
        <end position="170"/>
    </location>
</feature>
<dbReference type="SMART" id="SM00226">
    <property type="entry name" value="LMWPc"/>
    <property type="match status" value="1"/>
</dbReference>
<dbReference type="PANTHER" id="PTHR11717:SF31">
    <property type="entry name" value="LOW MOLECULAR WEIGHT PROTEIN-TYROSINE-PHOSPHATASE ETP-RELATED"/>
    <property type="match status" value="1"/>
</dbReference>
<dbReference type="InterPro" id="IPR050438">
    <property type="entry name" value="LMW_PTPase"/>
</dbReference>
<gene>
    <name evidence="2" type="ORF">GCM10009831_05870</name>
</gene>
<dbReference type="Gene3D" id="3.40.50.2300">
    <property type="match status" value="1"/>
</dbReference>
<accession>A0ABN2I7Y1</accession>
<dbReference type="InterPro" id="IPR036196">
    <property type="entry name" value="Ptyr_pPase_sf"/>
</dbReference>
<dbReference type="InterPro" id="IPR023485">
    <property type="entry name" value="Ptyr_pPase"/>
</dbReference>
<dbReference type="EMBL" id="BAAAQG010000003">
    <property type="protein sequence ID" value="GAA1700188.1"/>
    <property type="molecule type" value="Genomic_DNA"/>
</dbReference>
<proteinExistence type="predicted"/>
<dbReference type="PANTHER" id="PTHR11717">
    <property type="entry name" value="LOW MOLECULAR WEIGHT PROTEIN TYROSINE PHOSPHATASE"/>
    <property type="match status" value="1"/>
</dbReference>